<dbReference type="GO" id="GO:0043709">
    <property type="term" value="P:cell adhesion involved in single-species biofilm formation"/>
    <property type="evidence" value="ECO:0007669"/>
    <property type="project" value="TreeGrafter"/>
</dbReference>
<dbReference type="InterPro" id="IPR029787">
    <property type="entry name" value="Nucleotide_cyclase"/>
</dbReference>
<dbReference type="SMART" id="SM00267">
    <property type="entry name" value="GGDEF"/>
    <property type="match status" value="1"/>
</dbReference>
<evidence type="ECO:0000256" key="1">
    <source>
        <dbReference type="ARBA" id="ARBA00012528"/>
    </source>
</evidence>
<dbReference type="InterPro" id="IPR043128">
    <property type="entry name" value="Rev_trsase/Diguanyl_cyclase"/>
</dbReference>
<name>A0A7W9ZW46_RHILE</name>
<dbReference type="CDD" id="cd01949">
    <property type="entry name" value="GGDEF"/>
    <property type="match status" value="1"/>
</dbReference>
<dbReference type="GO" id="GO:0052621">
    <property type="term" value="F:diguanylate cyclase activity"/>
    <property type="evidence" value="ECO:0007669"/>
    <property type="project" value="UniProtKB-EC"/>
</dbReference>
<reference evidence="4 5" key="1">
    <citation type="submission" date="2020-08" db="EMBL/GenBank/DDBJ databases">
        <title>Genomic Encyclopedia of Type Strains, Phase IV (KMG-V): Genome sequencing to study the core and pangenomes of soil and plant-associated prokaryotes.</title>
        <authorList>
            <person name="Whitman W."/>
        </authorList>
    </citation>
    <scope>NUCLEOTIDE SEQUENCE [LARGE SCALE GENOMIC DNA]</scope>
    <source>
        <strain evidence="4 5">SEMIA 4011</strain>
    </source>
</reference>
<accession>A0A7W9ZW46</accession>
<dbReference type="PANTHER" id="PTHR45138">
    <property type="entry name" value="REGULATORY COMPONENTS OF SENSORY TRANSDUCTION SYSTEM"/>
    <property type="match status" value="1"/>
</dbReference>
<feature type="region of interest" description="Disordered" evidence="2">
    <location>
        <begin position="796"/>
        <end position="848"/>
    </location>
</feature>
<dbReference type="GO" id="GO:0005886">
    <property type="term" value="C:plasma membrane"/>
    <property type="evidence" value="ECO:0007669"/>
    <property type="project" value="TreeGrafter"/>
</dbReference>
<gene>
    <name evidence="4" type="ORF">GGE66_003772</name>
</gene>
<dbReference type="InterPro" id="IPR000160">
    <property type="entry name" value="GGDEF_dom"/>
</dbReference>
<sequence>MRLDWECRTGEALEAAEAAYEAALEAGDVAGALRASHRLALIHFNKETLAEGLKICLRAETWLRYCQDQAAIISLQSVHGGILVALGDLETGFALLIDCQKRTKSCPDPLANWRARTAYAVALFDSNDFDRAAEAAAESLNYAETSGLAKGSVLIARSISSRMAARALGEHRLARKGIDALLLARTEEQLQSILMEAQAEKLSYEIAECHCYLGLLAWTRGEDTAAAGRYVAAIAACQVAQDEVLEAETSYWYAYLLASQGAFDEAQSLLAGVEAMEQVLAVPRMKLRHFDMRFRIAEMAGDWRAAFDHHRIYHELVVEDYRRLASARAYTMKLALDLETMRRKEDSARLERERLLEENLRLAAEQREAVLASRTDPLTGLGNRRELQLRCRDWADTGVTHAALMLCDIDHFKRINDVFSHSIGDVVLARVADLLGDARAEGGLAIRMGGEEFLLLLPGTRAADAFAAAERLRLRVQDHDWSEVAPKLEVACSIGLADWSLAESLEAALQVADANLYAAKNAAATGAWRRRADTFAQRSSAAQQRQKLIALPLDLGEIGRVGQHEMRDPEILIFAQRPRHIRRRTDQPGGAGAAAAEFARRCIEIVVENIAALVKSQQPLLADGKHALMIVPAGAVVFRHLGNLRLGVGPGLFRRVADQRRYSQPEFQRREVAVERPAQPLEPSDPLADALERLAPEKLDIGLGGRHPFGRFRGAAEIEFGMPAVAANLDARHHGGFGDPEMVACRGDVFFGPQPADQPHELLGPVITMRLVAFAIAIGGQVVLARDDVDPHPAARQMVERRRRGGEVRRPPIARTDRNQRLEGGGPRGERGRDGEGVGTAPAGADKRALPTMLLQRSRVAGQRFQAVVVADGGIAAMAGPDVVRDIPEKFGMIAHAMLRFCAVGKGTKGKSSREIIRPPARPAPEA</sequence>
<dbReference type="PANTHER" id="PTHR45138:SF24">
    <property type="entry name" value="DIGUANYLATE CYCLASE DGCC-RELATED"/>
    <property type="match status" value="1"/>
</dbReference>
<dbReference type="EMBL" id="JACIIJ010000008">
    <property type="protein sequence ID" value="MBB6222787.1"/>
    <property type="molecule type" value="Genomic_DNA"/>
</dbReference>
<dbReference type="GO" id="GO:1902201">
    <property type="term" value="P:negative regulation of bacterial-type flagellum-dependent cell motility"/>
    <property type="evidence" value="ECO:0007669"/>
    <property type="project" value="TreeGrafter"/>
</dbReference>
<dbReference type="Gene3D" id="3.30.70.270">
    <property type="match status" value="1"/>
</dbReference>
<proteinExistence type="predicted"/>
<dbReference type="Proteomes" id="UP000517187">
    <property type="component" value="Unassembled WGS sequence"/>
</dbReference>
<dbReference type="InterPro" id="IPR050469">
    <property type="entry name" value="Diguanylate_Cyclase"/>
</dbReference>
<protein>
    <recommendedName>
        <fullName evidence="1">diguanylate cyclase</fullName>
        <ecNumber evidence="1">2.7.7.65</ecNumber>
    </recommendedName>
</protein>
<dbReference type="NCBIfam" id="TIGR00254">
    <property type="entry name" value="GGDEF"/>
    <property type="match status" value="1"/>
</dbReference>
<evidence type="ECO:0000313" key="5">
    <source>
        <dbReference type="Proteomes" id="UP000517187"/>
    </source>
</evidence>
<evidence type="ECO:0000259" key="3">
    <source>
        <dbReference type="PROSITE" id="PS50887"/>
    </source>
</evidence>
<dbReference type="AlphaFoldDB" id="A0A7W9ZW46"/>
<dbReference type="PROSITE" id="PS50887">
    <property type="entry name" value="GGDEF"/>
    <property type="match status" value="1"/>
</dbReference>
<evidence type="ECO:0000313" key="4">
    <source>
        <dbReference type="EMBL" id="MBB6222787.1"/>
    </source>
</evidence>
<feature type="domain" description="GGDEF" evidence="3">
    <location>
        <begin position="400"/>
        <end position="533"/>
    </location>
</feature>
<dbReference type="Pfam" id="PF00990">
    <property type="entry name" value="GGDEF"/>
    <property type="match status" value="1"/>
</dbReference>
<organism evidence="4 5">
    <name type="scientific">Rhizobium leguminosarum</name>
    <dbReference type="NCBI Taxonomy" id="384"/>
    <lineage>
        <taxon>Bacteria</taxon>
        <taxon>Pseudomonadati</taxon>
        <taxon>Pseudomonadota</taxon>
        <taxon>Alphaproteobacteria</taxon>
        <taxon>Hyphomicrobiales</taxon>
        <taxon>Rhizobiaceae</taxon>
        <taxon>Rhizobium/Agrobacterium group</taxon>
        <taxon>Rhizobium</taxon>
    </lineage>
</organism>
<evidence type="ECO:0000256" key="2">
    <source>
        <dbReference type="SAM" id="MobiDB-lite"/>
    </source>
</evidence>
<comment type="caution">
    <text evidence="4">The sequence shown here is derived from an EMBL/GenBank/DDBJ whole genome shotgun (WGS) entry which is preliminary data.</text>
</comment>
<dbReference type="SUPFAM" id="SSF55073">
    <property type="entry name" value="Nucleotide cyclase"/>
    <property type="match status" value="1"/>
</dbReference>
<feature type="compositionally biased region" description="Basic and acidic residues" evidence="2">
    <location>
        <begin position="805"/>
        <end position="821"/>
    </location>
</feature>
<dbReference type="EC" id="2.7.7.65" evidence="1"/>